<dbReference type="Gramene" id="OGLUM03G33410.1">
    <property type="protein sequence ID" value="OGLUM03G33410.1"/>
    <property type="gene ID" value="OGLUM03G33410"/>
</dbReference>
<evidence type="ECO:0000313" key="3">
    <source>
        <dbReference type="Proteomes" id="UP000026961"/>
    </source>
</evidence>
<sequence length="131" mass="13735">MSHRGPCRQDTIAPTLHPPSPSLSAVSSTPDSGSEKVTMVPSLSSGLSAAAAFPDSCRGIEQSLIAVQSGTQPRRGQPPLPLEAPLPVQTHSSGYIGRLQSGKICSAVDYFTPVIQAIKVTLEILRGVYIL</sequence>
<name>A0A0D9ZCZ0_9ORYZ</name>
<feature type="region of interest" description="Disordered" evidence="1">
    <location>
        <begin position="1"/>
        <end position="40"/>
    </location>
</feature>
<dbReference type="EnsemblPlants" id="OGLUM03G33410.1">
    <property type="protein sequence ID" value="OGLUM03G33410.1"/>
    <property type="gene ID" value="OGLUM03G33410"/>
</dbReference>
<reference evidence="2" key="1">
    <citation type="submission" date="2015-04" db="UniProtKB">
        <authorList>
            <consortium name="EnsemblPlants"/>
        </authorList>
    </citation>
    <scope>IDENTIFICATION</scope>
</reference>
<dbReference type="Proteomes" id="UP000026961">
    <property type="component" value="Chromosome 3"/>
</dbReference>
<evidence type="ECO:0000256" key="1">
    <source>
        <dbReference type="SAM" id="MobiDB-lite"/>
    </source>
</evidence>
<evidence type="ECO:0000313" key="2">
    <source>
        <dbReference type="EnsemblPlants" id="OGLUM03G33410.1"/>
    </source>
</evidence>
<keyword evidence="3" id="KW-1185">Reference proteome</keyword>
<dbReference type="AlphaFoldDB" id="A0A0D9ZCZ0"/>
<accession>A0A0D9ZCZ0</accession>
<protein>
    <submittedName>
        <fullName evidence="2">Uncharacterized protein</fullName>
    </submittedName>
</protein>
<feature type="region of interest" description="Disordered" evidence="1">
    <location>
        <begin position="66"/>
        <end position="87"/>
    </location>
</feature>
<feature type="compositionally biased region" description="Polar residues" evidence="1">
    <location>
        <begin position="22"/>
        <end position="32"/>
    </location>
</feature>
<proteinExistence type="predicted"/>
<reference evidence="2" key="2">
    <citation type="submission" date="2018-05" db="EMBL/GenBank/DDBJ databases">
        <title>OgluRS3 (Oryza glumaepatula Reference Sequence Version 3).</title>
        <authorList>
            <person name="Zhang J."/>
            <person name="Kudrna D."/>
            <person name="Lee S."/>
            <person name="Talag J."/>
            <person name="Welchert J."/>
            <person name="Wing R.A."/>
        </authorList>
    </citation>
    <scope>NUCLEOTIDE SEQUENCE [LARGE SCALE GENOMIC DNA]</scope>
</reference>
<organism evidence="2">
    <name type="scientific">Oryza glumipatula</name>
    <dbReference type="NCBI Taxonomy" id="40148"/>
    <lineage>
        <taxon>Eukaryota</taxon>
        <taxon>Viridiplantae</taxon>
        <taxon>Streptophyta</taxon>
        <taxon>Embryophyta</taxon>
        <taxon>Tracheophyta</taxon>
        <taxon>Spermatophyta</taxon>
        <taxon>Magnoliopsida</taxon>
        <taxon>Liliopsida</taxon>
        <taxon>Poales</taxon>
        <taxon>Poaceae</taxon>
        <taxon>BOP clade</taxon>
        <taxon>Oryzoideae</taxon>
        <taxon>Oryzeae</taxon>
        <taxon>Oryzinae</taxon>
        <taxon>Oryza</taxon>
    </lineage>
</organism>